<dbReference type="AlphaFoldDB" id="A0A9W7E7H5"/>
<accession>A0A9W7E7H5</accession>
<keyword evidence="2" id="KW-1133">Transmembrane helix</keyword>
<feature type="compositionally biased region" description="Basic and acidic residues" evidence="1">
    <location>
        <begin position="120"/>
        <end position="131"/>
    </location>
</feature>
<dbReference type="Proteomes" id="UP001165122">
    <property type="component" value="Unassembled WGS sequence"/>
</dbReference>
<proteinExistence type="predicted"/>
<feature type="compositionally biased region" description="Acidic residues" evidence="1">
    <location>
        <begin position="107"/>
        <end position="119"/>
    </location>
</feature>
<feature type="region of interest" description="Disordered" evidence="1">
    <location>
        <begin position="101"/>
        <end position="131"/>
    </location>
</feature>
<evidence type="ECO:0000313" key="4">
    <source>
        <dbReference type="Proteomes" id="UP001165122"/>
    </source>
</evidence>
<keyword evidence="4" id="KW-1185">Reference proteome</keyword>
<protein>
    <submittedName>
        <fullName evidence="3">Uncharacterized protein</fullName>
    </submittedName>
</protein>
<keyword evidence="2" id="KW-0472">Membrane</keyword>
<gene>
    <name evidence="3" type="ORF">TrLO_g3043</name>
</gene>
<evidence type="ECO:0000256" key="1">
    <source>
        <dbReference type="SAM" id="MobiDB-lite"/>
    </source>
</evidence>
<reference evidence="4" key="1">
    <citation type="journal article" date="2023" name="Commun. Biol.">
        <title>Genome analysis of Parmales, the sister group of diatoms, reveals the evolutionary specialization of diatoms from phago-mixotrophs to photoautotrophs.</title>
        <authorList>
            <person name="Ban H."/>
            <person name="Sato S."/>
            <person name="Yoshikawa S."/>
            <person name="Yamada K."/>
            <person name="Nakamura Y."/>
            <person name="Ichinomiya M."/>
            <person name="Sato N."/>
            <person name="Blanc-Mathieu R."/>
            <person name="Endo H."/>
            <person name="Kuwata A."/>
            <person name="Ogata H."/>
        </authorList>
    </citation>
    <scope>NUCLEOTIDE SEQUENCE [LARGE SCALE GENOMIC DNA]</scope>
    <source>
        <strain evidence="4">NIES 3700</strain>
    </source>
</reference>
<organism evidence="3 4">
    <name type="scientific">Triparma laevis f. longispina</name>
    <dbReference type="NCBI Taxonomy" id="1714387"/>
    <lineage>
        <taxon>Eukaryota</taxon>
        <taxon>Sar</taxon>
        <taxon>Stramenopiles</taxon>
        <taxon>Ochrophyta</taxon>
        <taxon>Bolidophyceae</taxon>
        <taxon>Parmales</taxon>
        <taxon>Triparmaceae</taxon>
        <taxon>Triparma</taxon>
    </lineage>
</organism>
<name>A0A9W7E7H5_9STRA</name>
<evidence type="ECO:0000313" key="3">
    <source>
        <dbReference type="EMBL" id="GMH67925.1"/>
    </source>
</evidence>
<evidence type="ECO:0000256" key="2">
    <source>
        <dbReference type="SAM" id="Phobius"/>
    </source>
</evidence>
<keyword evidence="2" id="KW-0812">Transmembrane</keyword>
<feature type="transmembrane region" description="Helical" evidence="2">
    <location>
        <begin position="73"/>
        <end position="98"/>
    </location>
</feature>
<sequence length="131" mass="12692">MENNVGGGVARKVLIGAGAGAVAGAGTVATIISGVGTAGSWAAGIQSANYGASTMSMYASVQSALATGAYSTLAGITLAGAVPFSLVGAFGGLVVIGLKRSHNNGEDNGDGDGGEDGDLLEEKMGEREEDV</sequence>
<dbReference type="EMBL" id="BRXW01000581">
    <property type="protein sequence ID" value="GMH67925.1"/>
    <property type="molecule type" value="Genomic_DNA"/>
</dbReference>
<comment type="caution">
    <text evidence="3">The sequence shown here is derived from an EMBL/GenBank/DDBJ whole genome shotgun (WGS) entry which is preliminary data.</text>
</comment>